<dbReference type="RefSeq" id="WP_086537306.1">
    <property type="nucleotide sequence ID" value="NZ_NGFO01000033.1"/>
</dbReference>
<comment type="caution">
    <text evidence="2">The sequence shown here is derived from an EMBL/GenBank/DDBJ whole genome shotgun (WGS) entry which is preliminary data.</text>
</comment>
<dbReference type="InterPro" id="IPR011009">
    <property type="entry name" value="Kinase-like_dom_sf"/>
</dbReference>
<sequence length="364" mass="39851">MHASDICPTWLDTVLTTTGAKDGTVAITDVATSPIGTGQVADSIRTTVSYAAPTSAPSSFVIKVTSDKEQSRAAGRSELNYLREVRFYQDIAPNLQVRVPRCYHGEIDSNNTEFALVLEDLTPARPGDQLVGCTVGEVRLAVEQAAGIHGPYWGSAQLAGTSWLDISDTYWARFSEMMPEWWSGFVDRYRNRLSEADIELGTAFTERIADYYTALRTMPFTIQHGDYRPDNVLFDAAGGDVPLAVLDWQTVIFAPGVVDVAYFIGGALDPAARRESEGELLEHYHRCLVEHGVRDYSLTELMRDYPVGTFQNLVIGVAAAMLVARSDRGDDLFTAMVTNSLAHARDHDALARIIALSGQGAVHV</sequence>
<dbReference type="STRING" id="417102.CA982_21955"/>
<dbReference type="OrthoDB" id="115252at2"/>
<dbReference type="InterPro" id="IPR004119">
    <property type="entry name" value="EcKL"/>
</dbReference>
<dbReference type="SUPFAM" id="SSF56112">
    <property type="entry name" value="Protein kinase-like (PK-like)"/>
    <property type="match status" value="1"/>
</dbReference>
<dbReference type="Proteomes" id="UP000194632">
    <property type="component" value="Unassembled WGS sequence"/>
</dbReference>
<dbReference type="SMART" id="SM00587">
    <property type="entry name" value="CHK"/>
    <property type="match status" value="1"/>
</dbReference>
<reference evidence="2 3" key="1">
    <citation type="submission" date="2017-05" db="EMBL/GenBank/DDBJ databases">
        <title>Biotechnological potential of actinobacteria isolated from South African environments.</title>
        <authorList>
            <person name="Le Roes-Hill M."/>
            <person name="Prins A."/>
            <person name="Durrell K.A."/>
        </authorList>
    </citation>
    <scope>NUCLEOTIDE SEQUENCE [LARGE SCALE GENOMIC DNA]</scope>
    <source>
        <strain evidence="2">BS2</strain>
    </source>
</reference>
<protein>
    <recommendedName>
        <fullName evidence="1">CHK kinase-like domain-containing protein</fullName>
    </recommendedName>
</protein>
<feature type="domain" description="CHK kinase-like" evidence="1">
    <location>
        <begin position="116"/>
        <end position="294"/>
    </location>
</feature>
<evidence type="ECO:0000313" key="3">
    <source>
        <dbReference type="Proteomes" id="UP000194632"/>
    </source>
</evidence>
<name>A0A243Q4Z1_9ACTN</name>
<organism evidence="2 3">
    <name type="scientific">Gordonia lacunae</name>
    <dbReference type="NCBI Taxonomy" id="417102"/>
    <lineage>
        <taxon>Bacteria</taxon>
        <taxon>Bacillati</taxon>
        <taxon>Actinomycetota</taxon>
        <taxon>Actinomycetes</taxon>
        <taxon>Mycobacteriales</taxon>
        <taxon>Gordoniaceae</taxon>
        <taxon>Gordonia</taxon>
    </lineage>
</organism>
<keyword evidence="3" id="KW-1185">Reference proteome</keyword>
<dbReference type="InterPro" id="IPR015897">
    <property type="entry name" value="CHK_kinase-like"/>
</dbReference>
<dbReference type="Pfam" id="PF02958">
    <property type="entry name" value="EcKL"/>
    <property type="match status" value="1"/>
</dbReference>
<dbReference type="Gene3D" id="3.90.1200.10">
    <property type="match status" value="1"/>
</dbReference>
<proteinExistence type="predicted"/>
<dbReference type="EMBL" id="NGFO01000033">
    <property type="protein sequence ID" value="OUC76426.1"/>
    <property type="molecule type" value="Genomic_DNA"/>
</dbReference>
<dbReference type="PANTHER" id="PTHR11012:SF30">
    <property type="entry name" value="PROTEIN KINASE-LIKE DOMAIN-CONTAINING"/>
    <property type="match status" value="1"/>
</dbReference>
<dbReference type="PANTHER" id="PTHR11012">
    <property type="entry name" value="PROTEIN KINASE-LIKE DOMAIN-CONTAINING"/>
    <property type="match status" value="1"/>
</dbReference>
<gene>
    <name evidence="2" type="ORF">CA982_21955</name>
</gene>
<evidence type="ECO:0000259" key="1">
    <source>
        <dbReference type="SMART" id="SM00587"/>
    </source>
</evidence>
<evidence type="ECO:0000313" key="2">
    <source>
        <dbReference type="EMBL" id="OUC76426.1"/>
    </source>
</evidence>
<accession>A0A243Q4Z1</accession>
<dbReference type="AlphaFoldDB" id="A0A243Q4Z1"/>